<name>E1Z603_CHLVA</name>
<dbReference type="OMA" id="ANEMYES"/>
<comment type="catalytic activity">
    <reaction evidence="1 4">
        <text>Hydrolysis of terminal non-reducing N-acetyl-D-hexosamine residues in N-acetyl-beta-D-hexosaminides.</text>
        <dbReference type="EC" id="3.2.1.52"/>
    </reaction>
</comment>
<evidence type="ECO:0000256" key="1">
    <source>
        <dbReference type="ARBA" id="ARBA00001231"/>
    </source>
</evidence>
<dbReference type="InterPro" id="IPR017853">
    <property type="entry name" value="GH"/>
</dbReference>
<protein>
    <recommendedName>
        <fullName evidence="4">Beta-hexosaminidase</fullName>
        <ecNumber evidence="4">3.2.1.52</ecNumber>
    </recommendedName>
</protein>
<evidence type="ECO:0000313" key="8">
    <source>
        <dbReference type="Proteomes" id="UP000008141"/>
    </source>
</evidence>
<dbReference type="SUPFAM" id="SSF51445">
    <property type="entry name" value="(Trans)glycosidases"/>
    <property type="match status" value="1"/>
</dbReference>
<dbReference type="GO" id="GO:0016020">
    <property type="term" value="C:membrane"/>
    <property type="evidence" value="ECO:0007669"/>
    <property type="project" value="TreeGrafter"/>
</dbReference>
<dbReference type="Gene3D" id="3.30.379.10">
    <property type="entry name" value="Chitobiase/beta-hexosaminidase domain 2-like"/>
    <property type="match status" value="1"/>
</dbReference>
<evidence type="ECO:0000256" key="3">
    <source>
        <dbReference type="ARBA" id="ARBA00022801"/>
    </source>
</evidence>
<dbReference type="STRING" id="554065.E1Z603"/>
<dbReference type="Gene3D" id="3.20.20.80">
    <property type="entry name" value="Glycosidases"/>
    <property type="match status" value="1"/>
</dbReference>
<dbReference type="FunCoup" id="E1Z603">
    <property type="interactions" value="407"/>
</dbReference>
<dbReference type="EC" id="3.2.1.52" evidence="4"/>
<dbReference type="Pfam" id="PF00728">
    <property type="entry name" value="Glyco_hydro_20"/>
    <property type="match status" value="1"/>
</dbReference>
<dbReference type="OrthoDB" id="428480at2759"/>
<dbReference type="EMBL" id="GL433837">
    <property type="protein sequence ID" value="EFN58846.1"/>
    <property type="molecule type" value="Genomic_DNA"/>
</dbReference>
<evidence type="ECO:0000256" key="2">
    <source>
        <dbReference type="ARBA" id="ARBA00006285"/>
    </source>
</evidence>
<dbReference type="GO" id="GO:0005975">
    <property type="term" value="P:carbohydrate metabolic process"/>
    <property type="evidence" value="ECO:0007669"/>
    <property type="project" value="InterPro"/>
</dbReference>
<dbReference type="InterPro" id="IPR025705">
    <property type="entry name" value="Beta_hexosaminidase_sua/sub"/>
</dbReference>
<dbReference type="eggNOG" id="KOG2499">
    <property type="taxonomic scope" value="Eukaryota"/>
</dbReference>
<dbReference type="SUPFAM" id="SSF55545">
    <property type="entry name" value="beta-N-acetylhexosaminidase-like domain"/>
    <property type="match status" value="1"/>
</dbReference>
<dbReference type="KEGG" id="cvr:CHLNCDRAFT_140700"/>
<evidence type="ECO:0000259" key="6">
    <source>
        <dbReference type="Pfam" id="PF00728"/>
    </source>
</evidence>
<dbReference type="PANTHER" id="PTHR22600">
    <property type="entry name" value="BETA-HEXOSAMINIDASE"/>
    <property type="match status" value="1"/>
</dbReference>
<organism evidence="8">
    <name type="scientific">Chlorella variabilis</name>
    <name type="common">Green alga</name>
    <dbReference type="NCBI Taxonomy" id="554065"/>
    <lineage>
        <taxon>Eukaryota</taxon>
        <taxon>Viridiplantae</taxon>
        <taxon>Chlorophyta</taxon>
        <taxon>core chlorophytes</taxon>
        <taxon>Trebouxiophyceae</taxon>
        <taxon>Chlorellales</taxon>
        <taxon>Chlorellaceae</taxon>
        <taxon>Chlorella clade</taxon>
        <taxon>Chlorella</taxon>
    </lineage>
</organism>
<dbReference type="Proteomes" id="UP000008141">
    <property type="component" value="Unassembled WGS sequence"/>
</dbReference>
<dbReference type="GO" id="GO:0004563">
    <property type="term" value="F:beta-N-acetylhexosaminidase activity"/>
    <property type="evidence" value="ECO:0007669"/>
    <property type="project" value="UniProtKB-EC"/>
</dbReference>
<evidence type="ECO:0000256" key="5">
    <source>
        <dbReference type="PIRSR" id="PIRSR001093-1"/>
    </source>
</evidence>
<proteinExistence type="inferred from homology"/>
<evidence type="ECO:0000256" key="4">
    <source>
        <dbReference type="PIRNR" id="PIRNR001093"/>
    </source>
</evidence>
<dbReference type="GeneID" id="17358141"/>
<keyword evidence="8" id="KW-1185">Reference proteome</keyword>
<gene>
    <name evidence="7" type="ORF">CHLNCDRAFT_140700</name>
</gene>
<reference evidence="7 8" key="1">
    <citation type="journal article" date="2010" name="Plant Cell">
        <title>The Chlorella variabilis NC64A genome reveals adaptation to photosymbiosis, coevolution with viruses, and cryptic sex.</title>
        <authorList>
            <person name="Blanc G."/>
            <person name="Duncan G."/>
            <person name="Agarkova I."/>
            <person name="Borodovsky M."/>
            <person name="Gurnon J."/>
            <person name="Kuo A."/>
            <person name="Lindquist E."/>
            <person name="Lucas S."/>
            <person name="Pangilinan J."/>
            <person name="Polle J."/>
            <person name="Salamov A."/>
            <person name="Terry A."/>
            <person name="Yamada T."/>
            <person name="Dunigan D.D."/>
            <person name="Grigoriev I.V."/>
            <person name="Claverie J.M."/>
            <person name="Van Etten J.L."/>
        </authorList>
    </citation>
    <scope>NUCLEOTIDE SEQUENCE [LARGE SCALE GENOMIC DNA]</scope>
    <source>
        <strain evidence="7 8">NC64A</strain>
    </source>
</reference>
<keyword evidence="4" id="KW-0326">Glycosidase</keyword>
<dbReference type="PIRSF" id="PIRSF001093">
    <property type="entry name" value="B-hxosamndse_ab_euk"/>
    <property type="match status" value="1"/>
</dbReference>
<sequence>MRLQRAWGCPPYIPGTGTGPLVTVTIADASCTEPSCYTHRTNESYVLAVSSTAVSIKARTIFGAGWALSSMTPLAQAICRVDCVPVKVDDAPRFGHRGILLDTGRNWFSPDDIKRRLLDPMAATKMNVLHWHVYDSQSQPLEVRSRPSLWQPYSPAQRYTQEQALDLVSYAFDRGIRILPEFDLPGHTAIFGKADASLTDCLNYIPWSGAGWPNVMANQPPAGQLKADRVGVATGLLREMMDLFPNKVISTGATEVNFNCWNEATITPVDDEGYPRFRQKSLAKLRAFQTKVASAVNQAGNTMAVYDESFTELGFNNSTALPKGSILFARSQPQRAPVMTSNGYNVVMMPVRPYDLDCGLGTASAAANACGPLNSWASIYGWDPLANFTTGSVGMRSRVLGGEVAAWSEHLRPSVLDYVVWPRAAALAEKLWSPASATRNITAAAARLRRLSERLTALGLNPSSLSWQSRNFRYNLLPQASQGGRNVTLPYCDTASPQYSHLGVDYCAPAAKYKGVRLTFGNLVID</sequence>
<dbReference type="PANTHER" id="PTHR22600:SF57">
    <property type="entry name" value="BETA-N-ACETYLHEXOSAMINIDASE"/>
    <property type="match status" value="1"/>
</dbReference>
<dbReference type="RefSeq" id="XP_005850948.1">
    <property type="nucleotide sequence ID" value="XM_005850886.1"/>
</dbReference>
<dbReference type="PRINTS" id="PR00738">
    <property type="entry name" value="GLHYDRLASE20"/>
</dbReference>
<feature type="domain" description="Glycoside hydrolase family 20 catalytic" evidence="6">
    <location>
        <begin position="94"/>
        <end position="434"/>
    </location>
</feature>
<dbReference type="GO" id="GO:0030203">
    <property type="term" value="P:glycosaminoglycan metabolic process"/>
    <property type="evidence" value="ECO:0007669"/>
    <property type="project" value="TreeGrafter"/>
</dbReference>
<feature type="active site" description="Proton donor" evidence="5">
    <location>
        <position position="255"/>
    </location>
</feature>
<accession>E1Z603</accession>
<dbReference type="InterPro" id="IPR029018">
    <property type="entry name" value="Hex-like_dom2"/>
</dbReference>
<keyword evidence="3 4" id="KW-0378">Hydrolase</keyword>
<dbReference type="InterPro" id="IPR015883">
    <property type="entry name" value="Glyco_hydro_20_cat"/>
</dbReference>
<dbReference type="AlphaFoldDB" id="E1Z603"/>
<evidence type="ECO:0000313" key="7">
    <source>
        <dbReference type="EMBL" id="EFN58846.1"/>
    </source>
</evidence>
<dbReference type="InParanoid" id="E1Z603"/>
<comment type="similarity">
    <text evidence="2 4">Belongs to the glycosyl hydrolase 20 family.</text>
</comment>